<dbReference type="GO" id="GO:0017038">
    <property type="term" value="P:protein import"/>
    <property type="evidence" value="ECO:0007669"/>
    <property type="project" value="InterPro"/>
</dbReference>
<keyword evidence="10 12" id="KW-0472">Membrane</keyword>
<dbReference type="RefSeq" id="WP_133413408.1">
    <property type="nucleotide sequence ID" value="NZ_CALTXN010000027.1"/>
</dbReference>
<dbReference type="InterPro" id="IPR020937">
    <property type="entry name" value="SecA_CS"/>
</dbReference>
<dbReference type="PANTHER" id="PTHR30612:SF0">
    <property type="entry name" value="CHLOROPLAST PROTEIN-TRANSPORTING ATPASE"/>
    <property type="match status" value="1"/>
</dbReference>
<dbReference type="SUPFAM" id="SSF52540">
    <property type="entry name" value="P-loop containing nucleoside triphosphate hydrolases"/>
    <property type="match status" value="2"/>
</dbReference>
<evidence type="ECO:0000259" key="18">
    <source>
        <dbReference type="PROSITE" id="PS51196"/>
    </source>
</evidence>
<evidence type="ECO:0000259" key="16">
    <source>
        <dbReference type="PROSITE" id="PS51192"/>
    </source>
</evidence>
<dbReference type="FunFam" id="3.40.50.300:FF:000334">
    <property type="entry name" value="Protein translocase subunit SecA"/>
    <property type="match status" value="1"/>
</dbReference>
<dbReference type="SUPFAM" id="SSF81886">
    <property type="entry name" value="Helical scaffold and wing domains of SecA"/>
    <property type="match status" value="1"/>
</dbReference>
<name>A0A4R5XAW4_9MYCO</name>
<feature type="domain" description="Helicase C-terminal" evidence="17">
    <location>
        <begin position="416"/>
        <end position="617"/>
    </location>
</feature>
<dbReference type="GO" id="GO:0005886">
    <property type="term" value="C:plasma membrane"/>
    <property type="evidence" value="ECO:0007669"/>
    <property type="project" value="UniProtKB-SubCell"/>
</dbReference>
<dbReference type="AlphaFoldDB" id="A0A4R5XAW4"/>
<evidence type="ECO:0000259" key="17">
    <source>
        <dbReference type="PROSITE" id="PS51194"/>
    </source>
</evidence>
<dbReference type="Pfam" id="PF01043">
    <property type="entry name" value="SecA_PP_bind"/>
    <property type="match status" value="1"/>
</dbReference>
<dbReference type="GO" id="GO:0005524">
    <property type="term" value="F:ATP binding"/>
    <property type="evidence" value="ECO:0007669"/>
    <property type="project" value="UniProtKB-UniRule"/>
</dbReference>
<evidence type="ECO:0000256" key="14">
    <source>
        <dbReference type="SAM" id="Coils"/>
    </source>
</evidence>
<dbReference type="PROSITE" id="PS51192">
    <property type="entry name" value="HELICASE_ATP_BIND_1"/>
    <property type="match status" value="1"/>
</dbReference>
<dbReference type="FunFam" id="3.40.50.300:FF:000113">
    <property type="entry name" value="Preprotein translocase subunit SecA"/>
    <property type="match status" value="1"/>
</dbReference>
<evidence type="ECO:0000256" key="11">
    <source>
        <dbReference type="ARBA" id="ARBA00034006"/>
    </source>
</evidence>
<dbReference type="InterPro" id="IPR001650">
    <property type="entry name" value="Helicase_C-like"/>
</dbReference>
<evidence type="ECO:0000256" key="13">
    <source>
        <dbReference type="RuleBase" id="RU003874"/>
    </source>
</evidence>
<dbReference type="GO" id="GO:0006605">
    <property type="term" value="P:protein targeting"/>
    <property type="evidence" value="ECO:0007669"/>
    <property type="project" value="UniProtKB-UniRule"/>
</dbReference>
<comment type="catalytic activity">
    <reaction evidence="11 12">
        <text>ATP + H2O + cellular proteinSide 1 = ADP + phosphate + cellular proteinSide 2.</text>
        <dbReference type="EC" id="7.4.2.8"/>
    </reaction>
</comment>
<feature type="compositionally biased region" description="Gly residues" evidence="15">
    <location>
        <begin position="906"/>
        <end position="919"/>
    </location>
</feature>
<dbReference type="InterPro" id="IPR036266">
    <property type="entry name" value="SecA_Wing/Scaffold_sf"/>
</dbReference>
<reference evidence="19 20" key="1">
    <citation type="submission" date="2019-01" db="EMBL/GenBank/DDBJ databases">
        <title>High-quality-draft genome sequences of five non-tuberculosis mycobacteriaceae isolated from a nosocomial environment.</title>
        <authorList>
            <person name="Tiago I."/>
            <person name="Alarico S."/>
            <person name="Pereira S.G."/>
            <person name="Coelho C."/>
            <person name="Maranha A."/>
            <person name="Empadinhas N."/>
        </authorList>
    </citation>
    <scope>NUCLEOTIDE SEQUENCE [LARGE SCALE GENOMIC DNA]</scope>
    <source>
        <strain evidence="19 20">22DIII</strain>
    </source>
</reference>
<keyword evidence="4 12" id="KW-0963">Cytoplasm</keyword>
<evidence type="ECO:0000256" key="5">
    <source>
        <dbReference type="ARBA" id="ARBA00022741"/>
    </source>
</evidence>
<dbReference type="NCBIfam" id="NF009538">
    <property type="entry name" value="PRK12904.1"/>
    <property type="match status" value="1"/>
</dbReference>
<evidence type="ECO:0000256" key="1">
    <source>
        <dbReference type="ARBA" id="ARBA00007650"/>
    </source>
</evidence>
<feature type="compositionally biased region" description="Basic and acidic residues" evidence="15">
    <location>
        <begin position="870"/>
        <end position="883"/>
    </location>
</feature>
<evidence type="ECO:0000256" key="2">
    <source>
        <dbReference type="ARBA" id="ARBA00022448"/>
    </source>
</evidence>
<feature type="binding site" evidence="12">
    <location>
        <position position="83"/>
    </location>
    <ligand>
        <name>ATP</name>
        <dbReference type="ChEBI" id="CHEBI:30616"/>
    </ligand>
</feature>
<comment type="similarity">
    <text evidence="1 12 13">Belongs to the SecA family.</text>
</comment>
<dbReference type="InterPro" id="IPR000185">
    <property type="entry name" value="SecA"/>
</dbReference>
<feature type="domain" description="SecA family profile" evidence="18">
    <location>
        <begin position="1"/>
        <end position="612"/>
    </location>
</feature>
<evidence type="ECO:0000256" key="10">
    <source>
        <dbReference type="ARBA" id="ARBA00023136"/>
    </source>
</evidence>
<keyword evidence="9 12" id="KW-0811">Translocation</keyword>
<dbReference type="PRINTS" id="PR00906">
    <property type="entry name" value="SECA"/>
</dbReference>
<keyword evidence="3 12" id="KW-1003">Cell membrane</keyword>
<keyword evidence="8 12" id="KW-1278">Translocase</keyword>
<dbReference type="CDD" id="cd17928">
    <property type="entry name" value="DEXDc_SecA"/>
    <property type="match status" value="1"/>
</dbReference>
<evidence type="ECO:0000256" key="12">
    <source>
        <dbReference type="HAMAP-Rule" id="MF_01382"/>
    </source>
</evidence>
<comment type="subunit">
    <text evidence="12">Monomer and homodimer. Part of the essential Sec protein translocation apparatus which comprises SecA, SecYEG and auxiliary proteins SecDF. Other proteins may also be involved.</text>
</comment>
<dbReference type="GO" id="GO:0065002">
    <property type="term" value="P:intracellular protein transmembrane transport"/>
    <property type="evidence" value="ECO:0007669"/>
    <property type="project" value="UniProtKB-UniRule"/>
</dbReference>
<feature type="binding site" evidence="12">
    <location>
        <begin position="101"/>
        <end position="105"/>
    </location>
    <ligand>
        <name>ATP</name>
        <dbReference type="ChEBI" id="CHEBI:30616"/>
    </ligand>
</feature>
<evidence type="ECO:0000313" key="20">
    <source>
        <dbReference type="Proteomes" id="UP000294952"/>
    </source>
</evidence>
<dbReference type="Gene3D" id="1.10.3060.10">
    <property type="entry name" value="Helical scaffold and wing domains of SecA"/>
    <property type="match status" value="1"/>
</dbReference>
<dbReference type="Pfam" id="PF21090">
    <property type="entry name" value="P-loop_SecA"/>
    <property type="match status" value="1"/>
</dbReference>
<dbReference type="EMBL" id="SDLP01000002">
    <property type="protein sequence ID" value="TDL10012.1"/>
    <property type="molecule type" value="Genomic_DNA"/>
</dbReference>
<feature type="compositionally biased region" description="Basic and acidic residues" evidence="15">
    <location>
        <begin position="920"/>
        <end position="929"/>
    </location>
</feature>
<comment type="caution">
    <text evidence="19">The sequence shown here is derived from an EMBL/GenBank/DDBJ whole genome shotgun (WGS) entry which is preliminary data.</text>
</comment>
<keyword evidence="14" id="KW-0175">Coiled coil</keyword>
<dbReference type="SUPFAM" id="SSF81767">
    <property type="entry name" value="Pre-protein crosslinking domain of SecA"/>
    <property type="match status" value="1"/>
</dbReference>
<evidence type="ECO:0000256" key="7">
    <source>
        <dbReference type="ARBA" id="ARBA00022927"/>
    </source>
</evidence>
<protein>
    <recommendedName>
        <fullName evidence="12 13">Protein translocase subunit SecA</fullName>
        <ecNumber evidence="12">7.4.2.8</ecNumber>
    </recommendedName>
</protein>
<feature type="domain" description="Helicase ATP-binding" evidence="16">
    <location>
        <begin position="85"/>
        <end position="242"/>
    </location>
</feature>
<sequence length="940" mass="104361">MLSKLLRLGEGRMVKRLKGVADYVNTLSDDVEKLSDAELRAKTAAFKARLADGEDLDDLLPEAFAVAREAAWRVLNQRHFDVQVMGGAALHFGNVAEMKTGEGKTLTAVLPAYLNALTGKGVHIVTVNDYLAKRDAEQMGRVHRFLGLDVGVILSQLTPDERRTAYAADITYGTNVEFGFDYLRDNMALRLEDCVQRGFNYAIVDEVDSILIDEARTPLIISGPVDGSSNWYSEFARLAPLMEKDTHYEVDLKKRTVGVHEAGVAFVEDQLGIENLYEAANSPLVSYLNNALKAKELFERDKHYIVRNGEVLIVDEFTGRMLVGRRYNEGLHQAIEAKEQVEIKAENQTVATVTLQNYFRMYDKLAGMTGTAETEAAELHEIYKLGVVPIPTNKPMIRADQSDLIYKTEEAKFIAVVDDVTERYEKGQPVLIGTTSVERSEFLARQFEKRRIPHNVLNAKYHEQEAGIIAEAGRVGAVTVATNMAGRGTDIVLGGNVDYLLDRQLRQRGLDPIETPDEYEAAWHEELPAVKAQVSSEAKDVVAAGGLYVLGTERHESRRIDNQLRGRSGRQGDPGESRFYLSLADELMRRFNGATLETLLTRLNLPDDVPIEAKMVSRAIKSAQTQVEQQNFDIRKEVLKYDEVMNQQRKVIYAERRRILEGENLAEQAHTMLVDVITAYVDGATAEGYSEDWDLEKLWESLRQLYPVGIDHNDLIDSDAVGEPGELTRKELLDALLEDAERAYAAREAEIESLAGEGAMRQLERNVLLNVLDRKWREHLYEMDYLREGIGLRGLAQQRPEVEYAREGFDMFIGMLDGMKEESVGFLFNVQVEAAPQPAVAPVAAPPGLADFAAAAAAAQGQGAQGAVATKERPNPLRAKGIDDNGQPPLVYTGPSEDGSAEVKRTGGGGGTTKPGGGTTRRERREAARAQKSGKHARRR</sequence>
<feature type="region of interest" description="Disordered" evidence="15">
    <location>
        <begin position="864"/>
        <end position="940"/>
    </location>
</feature>
<evidence type="ECO:0000256" key="4">
    <source>
        <dbReference type="ARBA" id="ARBA00022490"/>
    </source>
</evidence>
<dbReference type="PROSITE" id="PS51194">
    <property type="entry name" value="HELICASE_CTER"/>
    <property type="match status" value="1"/>
</dbReference>
<dbReference type="SMART" id="SM00958">
    <property type="entry name" value="SecA_PP_bind"/>
    <property type="match status" value="1"/>
</dbReference>
<dbReference type="Gene3D" id="3.40.50.300">
    <property type="entry name" value="P-loop containing nucleotide triphosphate hydrolases"/>
    <property type="match status" value="2"/>
</dbReference>
<dbReference type="SMART" id="SM00957">
    <property type="entry name" value="SecA_DEAD"/>
    <property type="match status" value="1"/>
</dbReference>
<dbReference type="InterPro" id="IPR011116">
    <property type="entry name" value="SecA_Wing/Scaffold"/>
</dbReference>
<dbReference type="FunFam" id="1.10.3060.10:FF:000002">
    <property type="entry name" value="Preprotein translocase subunit SecA"/>
    <property type="match status" value="1"/>
</dbReference>
<feature type="binding site" evidence="12">
    <location>
        <position position="490"/>
    </location>
    <ligand>
        <name>ATP</name>
        <dbReference type="ChEBI" id="CHEBI:30616"/>
    </ligand>
</feature>
<dbReference type="Proteomes" id="UP000294952">
    <property type="component" value="Unassembled WGS sequence"/>
</dbReference>
<evidence type="ECO:0000256" key="15">
    <source>
        <dbReference type="SAM" id="MobiDB-lite"/>
    </source>
</evidence>
<dbReference type="InterPro" id="IPR014018">
    <property type="entry name" value="SecA_motor_DEAD"/>
</dbReference>
<evidence type="ECO:0000256" key="8">
    <source>
        <dbReference type="ARBA" id="ARBA00022967"/>
    </source>
</evidence>
<gene>
    <name evidence="12 19" type="primary">secA</name>
    <name evidence="19" type="ORF">EUA04_08690</name>
</gene>
<dbReference type="GO" id="GO:0043952">
    <property type="term" value="P:protein transport by the Sec complex"/>
    <property type="evidence" value="ECO:0007669"/>
    <property type="project" value="TreeGrafter"/>
</dbReference>
<dbReference type="CDD" id="cd18803">
    <property type="entry name" value="SF2_C_secA"/>
    <property type="match status" value="1"/>
</dbReference>
<dbReference type="PROSITE" id="PS51196">
    <property type="entry name" value="SECA_MOTOR_DEAD"/>
    <property type="match status" value="1"/>
</dbReference>
<dbReference type="PROSITE" id="PS01312">
    <property type="entry name" value="SECA"/>
    <property type="match status" value="1"/>
</dbReference>
<dbReference type="FunFam" id="3.90.1440.10:FF:000002">
    <property type="entry name" value="Protein translocase subunit SecA"/>
    <property type="match status" value="1"/>
</dbReference>
<dbReference type="HAMAP" id="MF_01382">
    <property type="entry name" value="SecA"/>
    <property type="match status" value="1"/>
</dbReference>
<keyword evidence="5 12" id="KW-0547">Nucleotide-binding</keyword>
<organism evidence="19 20">
    <name type="scientific">Mycolicibacterium obuense</name>
    <dbReference type="NCBI Taxonomy" id="1807"/>
    <lineage>
        <taxon>Bacteria</taxon>
        <taxon>Bacillati</taxon>
        <taxon>Actinomycetota</taxon>
        <taxon>Actinomycetes</taxon>
        <taxon>Mycobacteriales</taxon>
        <taxon>Mycobacteriaceae</taxon>
        <taxon>Mycolicibacterium</taxon>
    </lineage>
</organism>
<dbReference type="GO" id="GO:0031522">
    <property type="term" value="C:cell envelope Sec protein transport complex"/>
    <property type="evidence" value="ECO:0007669"/>
    <property type="project" value="UniProtKB-ARBA"/>
</dbReference>
<comment type="subcellular location">
    <subcellularLocation>
        <location evidence="12">Cell membrane</location>
        <topology evidence="12">Peripheral membrane protein</topology>
        <orientation evidence="12">Cytoplasmic side</orientation>
    </subcellularLocation>
    <subcellularLocation>
        <location evidence="12">Cytoplasm</location>
    </subcellularLocation>
    <text evidence="12">Distribution is 50-50.</text>
</comment>
<keyword evidence="7 12" id="KW-0653">Protein transport</keyword>
<keyword evidence="2 12" id="KW-0813">Transport</keyword>
<dbReference type="EC" id="7.4.2.8" evidence="12"/>
<dbReference type="Pfam" id="PF07517">
    <property type="entry name" value="SecA_DEAD"/>
    <property type="match status" value="1"/>
</dbReference>
<dbReference type="GO" id="GO:0005829">
    <property type="term" value="C:cytosol"/>
    <property type="evidence" value="ECO:0007669"/>
    <property type="project" value="TreeGrafter"/>
</dbReference>
<dbReference type="Gene3D" id="3.90.1440.10">
    <property type="entry name" value="SecA, preprotein cross-linking domain"/>
    <property type="match status" value="1"/>
</dbReference>
<feature type="coiled-coil region" evidence="14">
    <location>
        <begin position="730"/>
        <end position="757"/>
    </location>
</feature>
<dbReference type="NCBIfam" id="TIGR00963">
    <property type="entry name" value="secA"/>
    <property type="match status" value="1"/>
</dbReference>
<dbReference type="PANTHER" id="PTHR30612">
    <property type="entry name" value="SECA INNER MEMBRANE COMPONENT OF SEC PROTEIN SECRETION SYSTEM"/>
    <property type="match status" value="1"/>
</dbReference>
<evidence type="ECO:0000313" key="19">
    <source>
        <dbReference type="EMBL" id="TDL10012.1"/>
    </source>
</evidence>
<dbReference type="Pfam" id="PF07516">
    <property type="entry name" value="SecA_SW"/>
    <property type="match status" value="1"/>
</dbReference>
<dbReference type="InterPro" id="IPR036670">
    <property type="entry name" value="SecA_X-link_sf"/>
</dbReference>
<evidence type="ECO:0000256" key="6">
    <source>
        <dbReference type="ARBA" id="ARBA00022840"/>
    </source>
</evidence>
<dbReference type="InterPro" id="IPR011130">
    <property type="entry name" value="SecA_preprotein_X-link_dom"/>
</dbReference>
<evidence type="ECO:0000256" key="9">
    <source>
        <dbReference type="ARBA" id="ARBA00023010"/>
    </source>
</evidence>
<evidence type="ECO:0000256" key="3">
    <source>
        <dbReference type="ARBA" id="ARBA00022475"/>
    </source>
</evidence>
<dbReference type="GO" id="GO:0008564">
    <property type="term" value="F:protein-exporting ATPase activity"/>
    <property type="evidence" value="ECO:0007669"/>
    <property type="project" value="UniProtKB-EC"/>
</dbReference>
<dbReference type="InterPro" id="IPR014001">
    <property type="entry name" value="Helicase_ATP-bd"/>
</dbReference>
<comment type="function">
    <text evidence="12">Part of the Sec protein translocase complex. Interacts with the SecYEG preprotein conducting channel. Has a central role in coupling the hydrolysis of ATP to the transfer of proteins into and across the cell membrane, serving as an ATP-driven molecular motor driving the stepwise translocation of polypeptide chains across the membrane.</text>
</comment>
<dbReference type="InterPro" id="IPR011115">
    <property type="entry name" value="SecA_DEAD"/>
</dbReference>
<dbReference type="InterPro" id="IPR044722">
    <property type="entry name" value="SecA_SF2_C"/>
</dbReference>
<keyword evidence="6 12" id="KW-0067">ATP-binding</keyword>
<proteinExistence type="inferred from homology"/>
<dbReference type="InterPro" id="IPR027417">
    <property type="entry name" value="P-loop_NTPase"/>
</dbReference>
<dbReference type="FunFam" id="3.40.50.300:FF:000246">
    <property type="entry name" value="Preprotein translocase subunit SecA"/>
    <property type="match status" value="1"/>
</dbReference>
<accession>A0A4R5XAW4</accession>